<evidence type="ECO:0000256" key="4">
    <source>
        <dbReference type="ARBA" id="ARBA00022729"/>
    </source>
</evidence>
<dbReference type="InterPro" id="IPR000914">
    <property type="entry name" value="SBP_5_dom"/>
</dbReference>
<dbReference type="Gene3D" id="3.40.190.10">
    <property type="entry name" value="Periplasmic binding protein-like II"/>
    <property type="match status" value="1"/>
</dbReference>
<dbReference type="EMBL" id="JAVQLW010000001">
    <property type="protein sequence ID" value="MDS9467914.1"/>
    <property type="molecule type" value="Genomic_DNA"/>
</dbReference>
<feature type="domain" description="Solute-binding protein family 5" evidence="5">
    <location>
        <begin position="70"/>
        <end position="449"/>
    </location>
</feature>
<proteinExistence type="inferred from homology"/>
<dbReference type="InterPro" id="IPR030678">
    <property type="entry name" value="Peptide/Ni-bd"/>
</dbReference>
<dbReference type="PANTHER" id="PTHR30290">
    <property type="entry name" value="PERIPLASMIC BINDING COMPONENT OF ABC TRANSPORTER"/>
    <property type="match status" value="1"/>
</dbReference>
<evidence type="ECO:0000259" key="5">
    <source>
        <dbReference type="Pfam" id="PF00496"/>
    </source>
</evidence>
<dbReference type="PANTHER" id="PTHR30290:SF9">
    <property type="entry name" value="OLIGOPEPTIDE-BINDING PROTEIN APPA"/>
    <property type="match status" value="1"/>
</dbReference>
<organism evidence="6 7">
    <name type="scientific">Paracoccus aurantius</name>
    <dbReference type="NCBI Taxonomy" id="3073814"/>
    <lineage>
        <taxon>Bacteria</taxon>
        <taxon>Pseudomonadati</taxon>
        <taxon>Pseudomonadota</taxon>
        <taxon>Alphaproteobacteria</taxon>
        <taxon>Rhodobacterales</taxon>
        <taxon>Paracoccaceae</taxon>
        <taxon>Paracoccus</taxon>
    </lineage>
</organism>
<evidence type="ECO:0000313" key="7">
    <source>
        <dbReference type="Proteomes" id="UP001269144"/>
    </source>
</evidence>
<evidence type="ECO:0000313" key="6">
    <source>
        <dbReference type="EMBL" id="MDS9467914.1"/>
    </source>
</evidence>
<evidence type="ECO:0000256" key="2">
    <source>
        <dbReference type="ARBA" id="ARBA00005695"/>
    </source>
</evidence>
<sequence>MEKRSVVQGAILAGIVAVLPLGVMAQELRVGVAALATSADPHFHRAGYNFDLRENTSDALTYANGVTGDLEPRLAREWKIVGDTEWLLTLEPKAVFASGQPLGADDVIYSICRVRNVPNSPGLYTSFIESVADVTDAGNGQITIRTKTPDPNLLRSLSNIGIVENPTGKTLTFDDSTCGNDNWLETNGFNDGSISTGIGHYKLASFTPDTEIRLERNDSYYGTPAGYQTVTIKSLPDNSARIAALLGNAVDVINAVPINAIDSIETAGNIHLADMPSTLLIFLLPDQHQEPTPKVSGTDGKNPYLDPRVRRALNLAINRDEIAETVMGGMAQPASQIILEGVFGHNPDLAPYPYDPAKARELLAEAGYPDGFSLTLTAPSDRYVNGAQVAQAVAAMLSQIGLDVTLETFPRSIYFNKASAYEYSLYLAGAAADTGEGLSQMINLAATRDSKPGWGGANRGRYSSKVTDGYLEKAQSTLDDAERESLVRAAAKQSHEDDGIIPLYHELGVWAVRDGVHFEPNANLLNIYYTARPE</sequence>
<reference evidence="7" key="1">
    <citation type="submission" date="2023-07" db="EMBL/GenBank/DDBJ databases">
        <title>Paracoccus sp. MBLB3053 whole genome sequence.</title>
        <authorList>
            <person name="Hwang C.Y."/>
            <person name="Cho E.-S."/>
            <person name="Seo M.-J."/>
        </authorList>
    </citation>
    <scope>NUCLEOTIDE SEQUENCE [LARGE SCALE GENOMIC DNA]</scope>
    <source>
        <strain evidence="7">MBLB3053</strain>
    </source>
</reference>
<dbReference type="Gene3D" id="3.10.105.10">
    <property type="entry name" value="Dipeptide-binding Protein, Domain 3"/>
    <property type="match status" value="1"/>
</dbReference>
<keyword evidence="7" id="KW-1185">Reference proteome</keyword>
<gene>
    <name evidence="6" type="ORF">RGQ15_10085</name>
</gene>
<accession>A0ABU2HUF5</accession>
<dbReference type="Pfam" id="PF00496">
    <property type="entry name" value="SBP_bac_5"/>
    <property type="match status" value="1"/>
</dbReference>
<evidence type="ECO:0000256" key="1">
    <source>
        <dbReference type="ARBA" id="ARBA00004418"/>
    </source>
</evidence>
<keyword evidence="3" id="KW-0813">Transport</keyword>
<dbReference type="PIRSF" id="PIRSF002741">
    <property type="entry name" value="MppA"/>
    <property type="match status" value="1"/>
</dbReference>
<dbReference type="CDD" id="cd08498">
    <property type="entry name" value="PBP2_NikA_DppA_OppA_like_2"/>
    <property type="match status" value="1"/>
</dbReference>
<evidence type="ECO:0000256" key="3">
    <source>
        <dbReference type="ARBA" id="ARBA00022448"/>
    </source>
</evidence>
<protein>
    <submittedName>
        <fullName evidence="6">ABC transporter substrate-binding protein</fullName>
    </submittedName>
</protein>
<dbReference type="SUPFAM" id="SSF53850">
    <property type="entry name" value="Periplasmic binding protein-like II"/>
    <property type="match status" value="1"/>
</dbReference>
<dbReference type="RefSeq" id="WP_311160087.1">
    <property type="nucleotide sequence ID" value="NZ_JAVQLW010000001.1"/>
</dbReference>
<name>A0ABU2HUF5_9RHOB</name>
<comment type="subcellular location">
    <subcellularLocation>
        <location evidence="1">Periplasm</location>
    </subcellularLocation>
</comment>
<comment type="similarity">
    <text evidence="2">Belongs to the bacterial solute-binding protein 5 family.</text>
</comment>
<comment type="caution">
    <text evidence="6">The sequence shown here is derived from an EMBL/GenBank/DDBJ whole genome shotgun (WGS) entry which is preliminary data.</text>
</comment>
<dbReference type="InterPro" id="IPR039424">
    <property type="entry name" value="SBP_5"/>
</dbReference>
<dbReference type="Proteomes" id="UP001269144">
    <property type="component" value="Unassembled WGS sequence"/>
</dbReference>
<keyword evidence="4" id="KW-0732">Signal</keyword>